<evidence type="ECO:0000313" key="3">
    <source>
        <dbReference type="Proteomes" id="UP000192472"/>
    </source>
</evidence>
<dbReference type="Gene3D" id="3.10.180.10">
    <property type="entry name" value="2,3-Dihydroxybiphenyl 1,2-Dioxygenase, domain 1"/>
    <property type="match status" value="1"/>
</dbReference>
<dbReference type="AlphaFoldDB" id="A0A1W2G8S4"/>
<dbReference type="Proteomes" id="UP000192472">
    <property type="component" value="Unassembled WGS sequence"/>
</dbReference>
<proteinExistence type="predicted"/>
<reference evidence="2 3" key="1">
    <citation type="submission" date="2017-04" db="EMBL/GenBank/DDBJ databases">
        <authorList>
            <person name="Afonso C.L."/>
            <person name="Miller P.J."/>
            <person name="Scott M.A."/>
            <person name="Spackman E."/>
            <person name="Goraichik I."/>
            <person name="Dimitrov K.M."/>
            <person name="Suarez D.L."/>
            <person name="Swayne D.E."/>
        </authorList>
    </citation>
    <scope>NUCLEOTIDE SEQUENCE [LARGE SCALE GENOMIC DNA]</scope>
    <source>
        <strain evidence="2 3">DSM 26133</strain>
    </source>
</reference>
<dbReference type="InterPro" id="IPR009725">
    <property type="entry name" value="3_dmu_93_MTrfase"/>
</dbReference>
<dbReference type="SUPFAM" id="SSF54593">
    <property type="entry name" value="Glyoxalase/Bleomycin resistance protein/Dihydroxybiphenyl dioxygenase"/>
    <property type="match status" value="1"/>
</dbReference>
<dbReference type="GO" id="GO:0032259">
    <property type="term" value="P:methylation"/>
    <property type="evidence" value="ECO:0007669"/>
    <property type="project" value="UniProtKB-KW"/>
</dbReference>
<dbReference type="Pfam" id="PF06983">
    <property type="entry name" value="3-dmu-9_3-mt"/>
    <property type="match status" value="1"/>
</dbReference>
<dbReference type="RefSeq" id="WP_084371747.1">
    <property type="nucleotide sequence ID" value="NZ_FWYF01000001.1"/>
</dbReference>
<keyword evidence="3" id="KW-1185">Reference proteome</keyword>
<dbReference type="CDD" id="cd06588">
    <property type="entry name" value="PhnB_like"/>
    <property type="match status" value="1"/>
</dbReference>
<keyword evidence="2" id="KW-0808">Transferase</keyword>
<dbReference type="GO" id="GO:0008168">
    <property type="term" value="F:methyltransferase activity"/>
    <property type="evidence" value="ECO:0007669"/>
    <property type="project" value="UniProtKB-KW"/>
</dbReference>
<name>A0A1W2G8S4_REIFA</name>
<keyword evidence="2" id="KW-0489">Methyltransferase</keyword>
<accession>A0A1W2G8S4</accession>
<dbReference type="PANTHER" id="PTHR33990:SF2">
    <property type="entry name" value="PHNB-LIKE DOMAIN-CONTAINING PROTEIN"/>
    <property type="match status" value="1"/>
</dbReference>
<dbReference type="PIRSF" id="PIRSF021700">
    <property type="entry name" value="3_dmu_93_MTrfase"/>
    <property type="match status" value="1"/>
</dbReference>
<dbReference type="PANTHER" id="PTHR33990">
    <property type="entry name" value="PROTEIN YJDN-RELATED"/>
    <property type="match status" value="1"/>
</dbReference>
<dbReference type="STRING" id="692418.SAMN04488029_1444"/>
<dbReference type="EMBL" id="FWYF01000001">
    <property type="protein sequence ID" value="SMD33079.1"/>
    <property type="molecule type" value="Genomic_DNA"/>
</dbReference>
<protein>
    <submittedName>
        <fullName evidence="2">Glyoxalase superfamily enzyme, possibly 3-demethylubiquinone-9 3-methyltransferase</fullName>
    </submittedName>
</protein>
<evidence type="ECO:0000313" key="2">
    <source>
        <dbReference type="EMBL" id="SMD33079.1"/>
    </source>
</evidence>
<dbReference type="InterPro" id="IPR029068">
    <property type="entry name" value="Glyas_Bleomycin-R_OHBP_Dase"/>
</dbReference>
<gene>
    <name evidence="2" type="ORF">SAMN04488029_1444</name>
</gene>
<evidence type="ECO:0000259" key="1">
    <source>
        <dbReference type="Pfam" id="PF06983"/>
    </source>
</evidence>
<dbReference type="OrthoDB" id="9806473at2"/>
<sequence>MSVLKNQKITPFLWFDKNSEEAIHLYTSIFPNSEIKQLKKWPANGPYPAETIQMATFLLDGVQFHAFDAGPQFKFNEAISLFVTCRDQQEVDHYWERLTADGGRESMCGWLKDKFGISWQIVPEFLIEKLSKGDPTKVNHMTQALYQMKKLIVADLEKAYNN</sequence>
<keyword evidence="2" id="KW-0830">Ubiquinone</keyword>
<dbReference type="InterPro" id="IPR028973">
    <property type="entry name" value="PhnB-like"/>
</dbReference>
<feature type="domain" description="PhnB-like" evidence="1">
    <location>
        <begin position="7"/>
        <end position="122"/>
    </location>
</feature>
<organism evidence="2 3">
    <name type="scientific">Reichenbachiella faecimaris</name>
    <dbReference type="NCBI Taxonomy" id="692418"/>
    <lineage>
        <taxon>Bacteria</taxon>
        <taxon>Pseudomonadati</taxon>
        <taxon>Bacteroidota</taxon>
        <taxon>Cytophagia</taxon>
        <taxon>Cytophagales</taxon>
        <taxon>Reichenbachiellaceae</taxon>
        <taxon>Reichenbachiella</taxon>
    </lineage>
</organism>